<dbReference type="Gene3D" id="3.80.10.10">
    <property type="entry name" value="Ribonuclease Inhibitor"/>
    <property type="match status" value="1"/>
</dbReference>
<dbReference type="InterPro" id="IPR051848">
    <property type="entry name" value="PGIP"/>
</dbReference>
<dbReference type="FunFam" id="3.80.10.10:FF:000400">
    <property type="entry name" value="Nuclear pore complex protein NUP107"/>
    <property type="match status" value="1"/>
</dbReference>
<organism evidence="9 10">
    <name type="scientific">Solanum bulbocastanum</name>
    <name type="common">Wild potato</name>
    <dbReference type="NCBI Taxonomy" id="147425"/>
    <lineage>
        <taxon>Eukaryota</taxon>
        <taxon>Viridiplantae</taxon>
        <taxon>Streptophyta</taxon>
        <taxon>Embryophyta</taxon>
        <taxon>Tracheophyta</taxon>
        <taxon>Spermatophyta</taxon>
        <taxon>Magnoliopsida</taxon>
        <taxon>eudicotyledons</taxon>
        <taxon>Gunneridae</taxon>
        <taxon>Pentapetalae</taxon>
        <taxon>asterids</taxon>
        <taxon>lamiids</taxon>
        <taxon>Solanales</taxon>
        <taxon>Solanaceae</taxon>
        <taxon>Solanoideae</taxon>
        <taxon>Solaneae</taxon>
        <taxon>Solanum</taxon>
    </lineage>
</organism>
<dbReference type="Pfam" id="PF08263">
    <property type="entry name" value="LRRNT_2"/>
    <property type="match status" value="1"/>
</dbReference>
<dbReference type="InterPro" id="IPR032675">
    <property type="entry name" value="LRR_dom_sf"/>
</dbReference>
<proteinExistence type="predicted"/>
<evidence type="ECO:0000256" key="5">
    <source>
        <dbReference type="ARBA" id="ARBA00022737"/>
    </source>
</evidence>
<dbReference type="Proteomes" id="UP001371456">
    <property type="component" value="Unassembled WGS sequence"/>
</dbReference>
<evidence type="ECO:0000259" key="7">
    <source>
        <dbReference type="Pfam" id="PF08263"/>
    </source>
</evidence>
<dbReference type="SUPFAM" id="SSF52058">
    <property type="entry name" value="L domain-like"/>
    <property type="match status" value="1"/>
</dbReference>
<keyword evidence="5" id="KW-0677">Repeat</keyword>
<dbReference type="PANTHER" id="PTHR48059:SF30">
    <property type="entry name" value="OS06G0587000 PROTEIN"/>
    <property type="match status" value="1"/>
</dbReference>
<dbReference type="InterPro" id="IPR013210">
    <property type="entry name" value="LRR_N_plant-typ"/>
</dbReference>
<keyword evidence="3" id="KW-0433">Leucine-rich repeat</keyword>
<dbReference type="EMBL" id="JBANQN010000011">
    <property type="protein sequence ID" value="KAK6775846.1"/>
    <property type="molecule type" value="Genomic_DNA"/>
</dbReference>
<evidence type="ECO:0000256" key="4">
    <source>
        <dbReference type="ARBA" id="ARBA00022729"/>
    </source>
</evidence>
<feature type="domain" description="Leucine-rich repeat-containing N-terminal plant-type" evidence="7">
    <location>
        <begin position="41"/>
        <end position="80"/>
    </location>
</feature>
<evidence type="ECO:0000256" key="6">
    <source>
        <dbReference type="ARBA" id="ARBA00023136"/>
    </source>
</evidence>
<dbReference type="PANTHER" id="PTHR48059">
    <property type="entry name" value="POLYGALACTURONASE INHIBITOR 1"/>
    <property type="match status" value="1"/>
</dbReference>
<evidence type="ECO:0000256" key="2">
    <source>
        <dbReference type="ARBA" id="ARBA00004370"/>
    </source>
</evidence>
<sequence>MSLQFCTLEGPFHQKIVTYLRSYCINLKDIHPQIDCNACLPADQEALMDIKATLKEPYLGIFNTWTGSNCCQGWYGVSCDPTTQRVADIVLLGESEDPIYKKAGRFGYMTNSLSPSLCKLDNLTTLIVADWKDISGEIPACVTSLPDLRILELIGNKITGTIPKNIGQLSKLTVLNLADNKICGSIPASIVNLEKLKHLELSNNQLSGEIPSDIGKLGMEEEFFVKINLLTG</sequence>
<evidence type="ECO:0008006" key="11">
    <source>
        <dbReference type="Google" id="ProtNLM"/>
    </source>
</evidence>
<dbReference type="GO" id="GO:0016020">
    <property type="term" value="C:membrane"/>
    <property type="evidence" value="ECO:0007669"/>
    <property type="project" value="UniProtKB-SubCell"/>
</dbReference>
<keyword evidence="10" id="KW-1185">Reference proteome</keyword>
<dbReference type="AlphaFoldDB" id="A0AAN8SZR8"/>
<dbReference type="Pfam" id="PF23598">
    <property type="entry name" value="LRR_14"/>
    <property type="match status" value="1"/>
</dbReference>
<keyword evidence="6" id="KW-0472">Membrane</keyword>
<gene>
    <name evidence="9" type="ORF">RDI58_026847</name>
</gene>
<comment type="caution">
    <text evidence="9">The sequence shown here is derived from an EMBL/GenBank/DDBJ whole genome shotgun (WGS) entry which is preliminary data.</text>
</comment>
<name>A0AAN8SZR8_SOLBU</name>
<reference evidence="9 10" key="1">
    <citation type="submission" date="2024-02" db="EMBL/GenBank/DDBJ databases">
        <title>de novo genome assembly of Solanum bulbocastanum strain 11H21.</title>
        <authorList>
            <person name="Hosaka A.J."/>
        </authorList>
    </citation>
    <scope>NUCLEOTIDE SEQUENCE [LARGE SCALE GENOMIC DNA]</scope>
    <source>
        <tissue evidence="9">Young leaves</tissue>
    </source>
</reference>
<accession>A0AAN8SZR8</accession>
<protein>
    <recommendedName>
        <fullName evidence="11">Leucine-rich repeat-containing N-terminal plant-type domain-containing protein</fullName>
    </recommendedName>
</protein>
<evidence type="ECO:0000313" key="9">
    <source>
        <dbReference type="EMBL" id="KAK6775846.1"/>
    </source>
</evidence>
<evidence type="ECO:0000313" key="10">
    <source>
        <dbReference type="Proteomes" id="UP001371456"/>
    </source>
</evidence>
<dbReference type="InterPro" id="IPR055414">
    <property type="entry name" value="LRR_R13L4/SHOC2-like"/>
</dbReference>
<evidence type="ECO:0000256" key="1">
    <source>
        <dbReference type="ARBA" id="ARBA00004196"/>
    </source>
</evidence>
<feature type="domain" description="Disease resistance R13L4/SHOC-2-like LRR" evidence="8">
    <location>
        <begin position="115"/>
        <end position="217"/>
    </location>
</feature>
<evidence type="ECO:0000259" key="8">
    <source>
        <dbReference type="Pfam" id="PF23598"/>
    </source>
</evidence>
<evidence type="ECO:0000256" key="3">
    <source>
        <dbReference type="ARBA" id="ARBA00022614"/>
    </source>
</evidence>
<keyword evidence="4" id="KW-0732">Signal</keyword>
<comment type="subcellular location">
    <subcellularLocation>
        <location evidence="1">Cell envelope</location>
    </subcellularLocation>
    <subcellularLocation>
        <location evidence="2">Membrane</location>
    </subcellularLocation>
</comment>